<dbReference type="EC" id="6.3.1.10" evidence="9"/>
<dbReference type="GO" id="GO:0048472">
    <property type="term" value="F:threonine-phosphate decarboxylase activity"/>
    <property type="evidence" value="ECO:0007669"/>
    <property type="project" value="InterPro"/>
</dbReference>
<dbReference type="EMBL" id="JACCBU010000001">
    <property type="protein sequence ID" value="NYE72478.1"/>
    <property type="molecule type" value="Genomic_DNA"/>
</dbReference>
<dbReference type="PANTHER" id="PTHR34308">
    <property type="entry name" value="COBALAMIN BIOSYNTHESIS PROTEIN CBIB"/>
    <property type="match status" value="1"/>
</dbReference>
<evidence type="ECO:0000313" key="9">
    <source>
        <dbReference type="EMBL" id="NYE72478.1"/>
    </source>
</evidence>
<evidence type="ECO:0000256" key="5">
    <source>
        <dbReference type="ARBA" id="ARBA00022573"/>
    </source>
</evidence>
<evidence type="ECO:0000256" key="1">
    <source>
        <dbReference type="ARBA" id="ARBA00004651"/>
    </source>
</evidence>
<dbReference type="UniPathway" id="UPA00148"/>
<dbReference type="RefSeq" id="WP_179753301.1">
    <property type="nucleotide sequence ID" value="NZ_JACCBU010000001.1"/>
</dbReference>
<dbReference type="Pfam" id="PF03186">
    <property type="entry name" value="CobD_Cbib"/>
    <property type="match status" value="1"/>
</dbReference>
<evidence type="ECO:0000256" key="2">
    <source>
        <dbReference type="ARBA" id="ARBA00004953"/>
    </source>
</evidence>
<keyword evidence="7" id="KW-1133">Transmembrane helix</keyword>
<evidence type="ECO:0000256" key="3">
    <source>
        <dbReference type="ARBA" id="ARBA00006263"/>
    </source>
</evidence>
<gene>
    <name evidence="9" type="ORF">BKA15_003807</name>
</gene>
<evidence type="ECO:0000313" key="10">
    <source>
        <dbReference type="Proteomes" id="UP000569914"/>
    </source>
</evidence>
<evidence type="ECO:0000256" key="4">
    <source>
        <dbReference type="ARBA" id="ARBA00022475"/>
    </source>
</evidence>
<evidence type="ECO:0000256" key="7">
    <source>
        <dbReference type="ARBA" id="ARBA00022989"/>
    </source>
</evidence>
<dbReference type="Proteomes" id="UP000569914">
    <property type="component" value="Unassembled WGS sequence"/>
</dbReference>
<evidence type="ECO:0000256" key="8">
    <source>
        <dbReference type="ARBA" id="ARBA00023136"/>
    </source>
</evidence>
<evidence type="ECO:0000256" key="6">
    <source>
        <dbReference type="ARBA" id="ARBA00022692"/>
    </source>
</evidence>
<comment type="pathway">
    <text evidence="2">Cofactor biosynthesis; adenosylcobalamin biosynthesis.</text>
</comment>
<dbReference type="AlphaFoldDB" id="A0A7Y9LD34"/>
<dbReference type="GO" id="GO:0005886">
    <property type="term" value="C:plasma membrane"/>
    <property type="evidence" value="ECO:0007669"/>
    <property type="project" value="UniProtKB-SubCell"/>
</dbReference>
<organism evidence="9 10">
    <name type="scientific">Microlunatus parietis</name>
    <dbReference type="NCBI Taxonomy" id="682979"/>
    <lineage>
        <taxon>Bacteria</taxon>
        <taxon>Bacillati</taxon>
        <taxon>Actinomycetota</taxon>
        <taxon>Actinomycetes</taxon>
        <taxon>Propionibacteriales</taxon>
        <taxon>Propionibacteriaceae</taxon>
        <taxon>Microlunatus</taxon>
    </lineage>
</organism>
<dbReference type="PANTHER" id="PTHR34308:SF1">
    <property type="entry name" value="COBALAMIN BIOSYNTHESIS PROTEIN CBIB"/>
    <property type="match status" value="1"/>
</dbReference>
<keyword evidence="9" id="KW-0436">Ligase</keyword>
<keyword evidence="8" id="KW-0472">Membrane</keyword>
<keyword evidence="10" id="KW-1185">Reference proteome</keyword>
<dbReference type="GO" id="GO:0043757">
    <property type="term" value="F:adenosylcobinamide-phosphate synthase activity"/>
    <property type="evidence" value="ECO:0007669"/>
    <property type="project" value="UniProtKB-EC"/>
</dbReference>
<keyword evidence="4" id="KW-1003">Cell membrane</keyword>
<accession>A0A7Y9LD34</accession>
<dbReference type="GO" id="GO:0009236">
    <property type="term" value="P:cobalamin biosynthetic process"/>
    <property type="evidence" value="ECO:0007669"/>
    <property type="project" value="UniProtKB-UniPathway"/>
</dbReference>
<dbReference type="InterPro" id="IPR004485">
    <property type="entry name" value="Cobalamin_biosynth_CobD/CbiB"/>
</dbReference>
<protein>
    <submittedName>
        <fullName evidence="9">Adenosylcobinamide-phosphate synthase</fullName>
        <ecNumber evidence="9">6.3.1.10</ecNumber>
    </submittedName>
</protein>
<keyword evidence="5" id="KW-0169">Cobalamin biosynthesis</keyword>
<name>A0A7Y9LD34_9ACTN</name>
<proteinExistence type="inferred from homology"/>
<sequence length="182" mass="19215">MSATSQLSRVAGLALGYLAGRMIEQPLRRKPVEGFERVSTAIEDRTYADDANWGTVHTATVVGGIAVAGLAVERLTRNVPVLHALATAAATAVVLEGGPDDEPRPARAVIGPLIWGAAFGIPGLLGYRAAHVVADQIGTGDEKYASFGRSAILLRDLLDWLPNQLTEIVEDSAANSRPNPPR</sequence>
<reference evidence="9 10" key="1">
    <citation type="submission" date="2020-07" db="EMBL/GenBank/DDBJ databases">
        <title>Sequencing the genomes of 1000 actinobacteria strains.</title>
        <authorList>
            <person name="Klenk H.-P."/>
        </authorList>
    </citation>
    <scope>NUCLEOTIDE SEQUENCE [LARGE SCALE GENOMIC DNA]</scope>
    <source>
        <strain evidence="9 10">DSM 22083</strain>
    </source>
</reference>
<comment type="caution">
    <text evidence="9">The sequence shown here is derived from an EMBL/GenBank/DDBJ whole genome shotgun (WGS) entry which is preliminary data.</text>
</comment>
<keyword evidence="6" id="KW-0812">Transmembrane</keyword>
<comment type="subcellular location">
    <subcellularLocation>
        <location evidence="1">Cell membrane</location>
        <topology evidence="1">Multi-pass membrane protein</topology>
    </subcellularLocation>
</comment>
<comment type="similarity">
    <text evidence="3">Belongs to the CobD/CbiB family.</text>
</comment>